<evidence type="ECO:0000259" key="1">
    <source>
        <dbReference type="Pfam" id="PF08751"/>
    </source>
</evidence>
<organism evidence="2 3">
    <name type="scientific">Nocardioides panacihumi</name>
    <dbReference type="NCBI Taxonomy" id="400774"/>
    <lineage>
        <taxon>Bacteria</taxon>
        <taxon>Bacillati</taxon>
        <taxon>Actinomycetota</taxon>
        <taxon>Actinomycetes</taxon>
        <taxon>Propionibacteriales</taxon>
        <taxon>Nocardioidaceae</taxon>
        <taxon>Nocardioides</taxon>
    </lineage>
</organism>
<dbReference type="Proteomes" id="UP001500571">
    <property type="component" value="Unassembled WGS sequence"/>
</dbReference>
<dbReference type="InterPro" id="IPR027417">
    <property type="entry name" value="P-loop_NTPase"/>
</dbReference>
<evidence type="ECO:0000313" key="2">
    <source>
        <dbReference type="EMBL" id="GAA1955093.1"/>
    </source>
</evidence>
<dbReference type="CDD" id="cd18809">
    <property type="entry name" value="SF1_C_RecD"/>
    <property type="match status" value="1"/>
</dbReference>
<dbReference type="Pfam" id="PF08751">
    <property type="entry name" value="TrwC"/>
    <property type="match status" value="1"/>
</dbReference>
<dbReference type="InterPro" id="IPR014862">
    <property type="entry name" value="TrwC"/>
</dbReference>
<name>A0ABN2QN21_9ACTN</name>
<protein>
    <submittedName>
        <fullName evidence="2">MobF family relaxase</fullName>
    </submittedName>
</protein>
<evidence type="ECO:0000313" key="3">
    <source>
        <dbReference type="Proteomes" id="UP001500571"/>
    </source>
</evidence>
<dbReference type="EMBL" id="BAAAPB010000001">
    <property type="protein sequence ID" value="GAA1955093.1"/>
    <property type="molecule type" value="Genomic_DNA"/>
</dbReference>
<dbReference type="NCBIfam" id="NF041492">
    <property type="entry name" value="MobF"/>
    <property type="match status" value="1"/>
</dbReference>
<dbReference type="Gene3D" id="2.30.30.940">
    <property type="match status" value="1"/>
</dbReference>
<proteinExistence type="predicted"/>
<gene>
    <name evidence="2" type="primary">mobF</name>
    <name evidence="2" type="ORF">GCM10009798_12910</name>
</gene>
<feature type="domain" description="TrwC relaxase" evidence="1">
    <location>
        <begin position="25"/>
        <end position="381"/>
    </location>
</feature>
<dbReference type="Gene3D" id="3.40.50.300">
    <property type="entry name" value="P-loop containing nucleotide triphosphate hydrolases"/>
    <property type="match status" value="2"/>
</dbReference>
<accession>A0ABN2QN21</accession>
<dbReference type="SUPFAM" id="SSF55464">
    <property type="entry name" value="Origin of replication-binding domain, RBD-like"/>
    <property type="match status" value="1"/>
</dbReference>
<dbReference type="SUPFAM" id="SSF52540">
    <property type="entry name" value="P-loop containing nucleoside triphosphate hydrolases"/>
    <property type="match status" value="2"/>
</dbReference>
<keyword evidence="3" id="KW-1185">Reference proteome</keyword>
<reference evidence="2 3" key="1">
    <citation type="journal article" date="2019" name="Int. J. Syst. Evol. Microbiol.">
        <title>The Global Catalogue of Microorganisms (GCM) 10K type strain sequencing project: providing services to taxonomists for standard genome sequencing and annotation.</title>
        <authorList>
            <consortium name="The Broad Institute Genomics Platform"/>
            <consortium name="The Broad Institute Genome Sequencing Center for Infectious Disease"/>
            <person name="Wu L."/>
            <person name="Ma J."/>
        </authorList>
    </citation>
    <scope>NUCLEOTIDE SEQUENCE [LARGE SCALE GENOMIC DNA]</scope>
    <source>
        <strain evidence="2 3">JCM 15309</strain>
    </source>
</reference>
<comment type="caution">
    <text evidence="2">The sequence shown here is derived from an EMBL/GenBank/DDBJ whole genome shotgun (WGS) entry which is preliminary data.</text>
</comment>
<sequence length="1196" mass="129011">MERTAHLYVCGGGSGVTVSLRRMSAGTGYRYLLRSVAVGDGDRALSTPLTRYYAEAGTPPGRWMGSGVHAFSAGQLKAGMPVTEEQLALLIGMGRDPVTGDQLGRAYAEYKSLNARIKERVDGLDTDLSAGDRAAESSRIQAEESRSGIRHAVAGYDLTFSVPKSVSVLWGLADGATQERIVAAHHAAVADVLDFFEREVAATRAGVAAGDGAVAQVEIAGVAAVAYDHYDSRAGDPQLHTHVVVANKVKAVLDGRWRSLDGRPVYASLTALSALYNGLLADRLTSDLGVVWELRERAADRNPQWEITGISDELIKEFSSRSREIDLEKDRLISAYLARHGRRPSATKIIELRAQATLATRPPKEIRSLADLTAQWRHRAGQKLGVDPTGWARSVLARSGTASLTVDDVALAGIHATAASVLAQVSTKRATWTHWNLMAEVSRQIMGVRFASPADREAIVGMIVDAAESESVRLTPPELAFSPAAFRRPDGTSVFRQRRAAKYSSAAVLDAEAHLLSRSDDSTGPRVSARTIRRVVDRGTGDIRVRLSREQAAALESIAASGRQVDLLVGPAGAGKTTTMRALRAAWTAEHGPASVVGLAPSAAAAQALQHDLGIACDNTAKWLHEYNRGNTAFRPGQLVILDEATLASTAALDRITTVAADAGAKVLLVGDPYQLQSVDAGGAFALLIDRRPDAPALTEIHRFTHAWEKEASLALRTGDLEVISTYARHDRIREGDTDQMLDTAYRAWRADQQAGKASILVTESAHAVRALNERARAEHLLTDGAADGREVTLAEDVRASVGDLVITRRNDRTLRTTHGGWVKNGDRWRVTDIRGDGSVGVRRLDPSRRGSAVLDPGYVQEHLDLGYAVTAHRAQGVTVDTAHVVVTAATTRQNLYVSMSRGRDANIAYVALDQPDDSHTTPEHADVTARTVLYGVLRHAGDDRSAHQTIQTEFEVHASIAQQAAELESIAATAQHDRFADLFRRSGLTPKQHQELISSPAFGPLTAALRRAEAYHHDLERLTQHVVAQHSLEDAGDIAAVLRYRIDKAASPPPRPARGRKPRLIAGLIPEPLGPMADEDRQAIDQRKRLIEERACALAEQAIETSAPWLRRLDPFGVAGRDRERWIAALATVAAYRDRYEITSNLPLGGGPTTEAQRADRQHALHATREAAAIAAASRRVGSAAATQVPTVPSL</sequence>
<dbReference type="Pfam" id="PF13604">
    <property type="entry name" value="AAA_30"/>
    <property type="match status" value="1"/>
</dbReference>